<protein>
    <submittedName>
        <fullName evidence="9">LRR receptor-like serine/threonine-protein kinase EFR</fullName>
    </submittedName>
</protein>
<dbReference type="Pfam" id="PF00560">
    <property type="entry name" value="LRR_1"/>
    <property type="match status" value="2"/>
</dbReference>
<dbReference type="Gene3D" id="3.30.200.20">
    <property type="entry name" value="Phosphorylase Kinase, domain 1"/>
    <property type="match status" value="1"/>
</dbReference>
<dbReference type="EMBL" id="JACGWO010000010">
    <property type="protein sequence ID" value="KAK4416449.1"/>
    <property type="molecule type" value="Genomic_DNA"/>
</dbReference>
<evidence type="ECO:0000313" key="10">
    <source>
        <dbReference type="Proteomes" id="UP001293254"/>
    </source>
</evidence>
<comment type="caution">
    <text evidence="9">The sequence shown here is derived from an EMBL/GenBank/DDBJ whole genome shotgun (WGS) entry which is preliminary data.</text>
</comment>
<evidence type="ECO:0000256" key="2">
    <source>
        <dbReference type="ARBA" id="ARBA00022614"/>
    </source>
</evidence>
<evidence type="ECO:0000256" key="1">
    <source>
        <dbReference type="ARBA" id="ARBA00004370"/>
    </source>
</evidence>
<keyword evidence="9" id="KW-0418">Kinase</keyword>
<dbReference type="Gene3D" id="3.80.10.10">
    <property type="entry name" value="Ribonuclease Inhibitor"/>
    <property type="match status" value="2"/>
</dbReference>
<keyword evidence="6 7" id="KW-0472">Membrane</keyword>
<accession>A0AAE2CBV4</accession>
<comment type="subcellular location">
    <subcellularLocation>
        <location evidence="1">Membrane</location>
    </subcellularLocation>
</comment>
<keyword evidence="3 7" id="KW-0812">Transmembrane</keyword>
<dbReference type="InterPro" id="IPR001611">
    <property type="entry name" value="Leu-rich_rpt"/>
</dbReference>
<evidence type="ECO:0000256" key="8">
    <source>
        <dbReference type="SAM" id="SignalP"/>
    </source>
</evidence>
<organism evidence="9 10">
    <name type="scientific">Sesamum alatum</name>
    <dbReference type="NCBI Taxonomy" id="300844"/>
    <lineage>
        <taxon>Eukaryota</taxon>
        <taxon>Viridiplantae</taxon>
        <taxon>Streptophyta</taxon>
        <taxon>Embryophyta</taxon>
        <taxon>Tracheophyta</taxon>
        <taxon>Spermatophyta</taxon>
        <taxon>Magnoliopsida</taxon>
        <taxon>eudicotyledons</taxon>
        <taxon>Gunneridae</taxon>
        <taxon>Pentapetalae</taxon>
        <taxon>asterids</taxon>
        <taxon>lamiids</taxon>
        <taxon>Lamiales</taxon>
        <taxon>Pedaliaceae</taxon>
        <taxon>Sesamum</taxon>
    </lineage>
</organism>
<keyword evidence="9" id="KW-0675">Receptor</keyword>
<evidence type="ECO:0000256" key="4">
    <source>
        <dbReference type="ARBA" id="ARBA00022737"/>
    </source>
</evidence>
<dbReference type="InterPro" id="IPR051809">
    <property type="entry name" value="Plant_receptor-like_S/T_kinase"/>
</dbReference>
<dbReference type="Proteomes" id="UP001293254">
    <property type="component" value="Unassembled WGS sequence"/>
</dbReference>
<feature type="signal peptide" evidence="8">
    <location>
        <begin position="1"/>
        <end position="18"/>
    </location>
</feature>
<dbReference type="FunFam" id="3.80.10.10:FF:000383">
    <property type="entry name" value="Leucine-rich repeat receptor protein kinase EMS1"/>
    <property type="match status" value="1"/>
</dbReference>
<dbReference type="InterPro" id="IPR032675">
    <property type="entry name" value="LRR_dom_sf"/>
</dbReference>
<reference evidence="9" key="2">
    <citation type="journal article" date="2024" name="Plant">
        <title>Genomic evolution and insights into agronomic trait innovations of Sesamum species.</title>
        <authorList>
            <person name="Miao H."/>
            <person name="Wang L."/>
            <person name="Qu L."/>
            <person name="Liu H."/>
            <person name="Sun Y."/>
            <person name="Le M."/>
            <person name="Wang Q."/>
            <person name="Wei S."/>
            <person name="Zheng Y."/>
            <person name="Lin W."/>
            <person name="Duan Y."/>
            <person name="Cao H."/>
            <person name="Xiong S."/>
            <person name="Wang X."/>
            <person name="Wei L."/>
            <person name="Li C."/>
            <person name="Ma Q."/>
            <person name="Ju M."/>
            <person name="Zhao R."/>
            <person name="Li G."/>
            <person name="Mu C."/>
            <person name="Tian Q."/>
            <person name="Mei H."/>
            <person name="Zhang T."/>
            <person name="Gao T."/>
            <person name="Zhang H."/>
        </authorList>
    </citation>
    <scope>NUCLEOTIDE SEQUENCE</scope>
    <source>
        <strain evidence="9">3651</strain>
    </source>
</reference>
<evidence type="ECO:0000256" key="3">
    <source>
        <dbReference type="ARBA" id="ARBA00022692"/>
    </source>
</evidence>
<evidence type="ECO:0000256" key="7">
    <source>
        <dbReference type="SAM" id="Phobius"/>
    </source>
</evidence>
<dbReference type="GO" id="GO:0016020">
    <property type="term" value="C:membrane"/>
    <property type="evidence" value="ECO:0007669"/>
    <property type="project" value="UniProtKB-SubCell"/>
</dbReference>
<dbReference type="AlphaFoldDB" id="A0AAE2CBV4"/>
<dbReference type="PANTHER" id="PTHR27008:SF499">
    <property type="entry name" value="OS06G0581500 PROTEIN"/>
    <property type="match status" value="1"/>
</dbReference>
<dbReference type="PANTHER" id="PTHR27008">
    <property type="entry name" value="OS04G0122200 PROTEIN"/>
    <property type="match status" value="1"/>
</dbReference>
<feature type="transmembrane region" description="Helical" evidence="7">
    <location>
        <begin position="323"/>
        <end position="342"/>
    </location>
</feature>
<feature type="chain" id="PRO_5042092430" evidence="8">
    <location>
        <begin position="19"/>
        <end position="407"/>
    </location>
</feature>
<keyword evidence="5 7" id="KW-1133">Transmembrane helix</keyword>
<sequence>MELHHLILIASISFKLIAFPLQNFPASGFAAAAHIRGNDNDKLALLDINQMLEQAAEGHRPKSKRMNLYGNLSPSVGNLSFLQAPDLSENSLDGGSPGNLSGCSNLVIVSLDHNFLKQRIPWEVGTLLDQFEGEIPSTLGNLTQLLKLCLFNNTLKGSLPSTFSNLRRLQDARFCHNKLNGTIPPVFISLPSLSITLNLSHNSFTGPLPAEVGNLKFLTALDVSHNYLSSEIPTNLGLCFSLETLNMENSFFQGSIPDLNRLRGLQYLDLSRNILSGQDCLRMKVPYRSMVNNKLCGGIPQLHLQPCPEKDTGRPSKHVNLKLILPPVIVCSCLLFFSMLLLRRKSLLREANFPKSSFGRVYPKINFKELHDATERFSSKDLIGAGSFGTVYVGTLGQGEVPIEARF</sequence>
<gene>
    <name evidence="9" type="ORF">Salat_2470400</name>
</gene>
<keyword evidence="10" id="KW-1185">Reference proteome</keyword>
<keyword evidence="8" id="KW-0732">Signal</keyword>
<keyword evidence="9" id="KW-0808">Transferase</keyword>
<dbReference type="GO" id="GO:0016301">
    <property type="term" value="F:kinase activity"/>
    <property type="evidence" value="ECO:0007669"/>
    <property type="project" value="UniProtKB-KW"/>
</dbReference>
<evidence type="ECO:0000313" key="9">
    <source>
        <dbReference type="EMBL" id="KAK4416449.1"/>
    </source>
</evidence>
<proteinExistence type="predicted"/>
<evidence type="ECO:0000256" key="5">
    <source>
        <dbReference type="ARBA" id="ARBA00022989"/>
    </source>
</evidence>
<dbReference type="SUPFAM" id="SSF52058">
    <property type="entry name" value="L domain-like"/>
    <property type="match status" value="1"/>
</dbReference>
<keyword evidence="2" id="KW-0433">Leucine-rich repeat</keyword>
<name>A0AAE2CBV4_9LAMI</name>
<keyword evidence="4" id="KW-0677">Repeat</keyword>
<reference evidence="9" key="1">
    <citation type="submission" date="2020-06" db="EMBL/GenBank/DDBJ databases">
        <authorList>
            <person name="Li T."/>
            <person name="Hu X."/>
            <person name="Zhang T."/>
            <person name="Song X."/>
            <person name="Zhang H."/>
            <person name="Dai N."/>
            <person name="Sheng W."/>
            <person name="Hou X."/>
            <person name="Wei L."/>
        </authorList>
    </citation>
    <scope>NUCLEOTIDE SEQUENCE</scope>
    <source>
        <strain evidence="9">3651</strain>
        <tissue evidence="9">Leaf</tissue>
    </source>
</reference>
<evidence type="ECO:0000256" key="6">
    <source>
        <dbReference type="ARBA" id="ARBA00023136"/>
    </source>
</evidence>